<dbReference type="InterPro" id="IPR002933">
    <property type="entry name" value="Peptidase_M20"/>
</dbReference>
<dbReference type="SUPFAM" id="SSF53187">
    <property type="entry name" value="Zn-dependent exopeptidases"/>
    <property type="match status" value="1"/>
</dbReference>
<dbReference type="PANTHER" id="PTHR43808">
    <property type="entry name" value="ACETYLORNITHINE DEACETYLASE"/>
    <property type="match status" value="1"/>
</dbReference>
<dbReference type="EMBL" id="CAFBNF010000066">
    <property type="protein sequence ID" value="CAB4939877.1"/>
    <property type="molecule type" value="Genomic_DNA"/>
</dbReference>
<evidence type="ECO:0000256" key="2">
    <source>
        <dbReference type="ARBA" id="ARBA00006247"/>
    </source>
</evidence>
<evidence type="ECO:0000256" key="5">
    <source>
        <dbReference type="ARBA" id="ARBA00022833"/>
    </source>
</evidence>
<dbReference type="PIRSF" id="PIRSF036696">
    <property type="entry name" value="ACY-1"/>
    <property type="match status" value="1"/>
</dbReference>
<evidence type="ECO:0000256" key="1">
    <source>
        <dbReference type="ARBA" id="ARBA00001947"/>
    </source>
</evidence>
<dbReference type="GO" id="GO:0016787">
    <property type="term" value="F:hydrolase activity"/>
    <property type="evidence" value="ECO:0007669"/>
    <property type="project" value="UniProtKB-KW"/>
</dbReference>
<comment type="cofactor">
    <cofactor evidence="1">
        <name>Zn(2+)</name>
        <dbReference type="ChEBI" id="CHEBI:29105"/>
    </cofactor>
</comment>
<dbReference type="InterPro" id="IPR050072">
    <property type="entry name" value="Peptidase_M20A"/>
</dbReference>
<keyword evidence="3" id="KW-0479">Metal-binding</keyword>
<feature type="domain" description="Peptidase M20 dimerisation" evidence="6">
    <location>
        <begin position="188"/>
        <end position="323"/>
    </location>
</feature>
<dbReference type="PANTHER" id="PTHR43808:SF8">
    <property type="entry name" value="PEPTIDASE M20 DIMERISATION DOMAIN-CONTAINING PROTEIN"/>
    <property type="match status" value="1"/>
</dbReference>
<dbReference type="AlphaFoldDB" id="A0A6J7JAZ1"/>
<evidence type="ECO:0000256" key="4">
    <source>
        <dbReference type="ARBA" id="ARBA00022801"/>
    </source>
</evidence>
<dbReference type="Gene3D" id="3.40.630.10">
    <property type="entry name" value="Zn peptidases"/>
    <property type="match status" value="1"/>
</dbReference>
<evidence type="ECO:0000259" key="6">
    <source>
        <dbReference type="Pfam" id="PF07687"/>
    </source>
</evidence>
<evidence type="ECO:0000256" key="3">
    <source>
        <dbReference type="ARBA" id="ARBA00022723"/>
    </source>
</evidence>
<dbReference type="Pfam" id="PF01546">
    <property type="entry name" value="Peptidase_M20"/>
    <property type="match status" value="1"/>
</dbReference>
<dbReference type="Pfam" id="PF07687">
    <property type="entry name" value="M20_dimer"/>
    <property type="match status" value="1"/>
</dbReference>
<sequence>MKANSEAATLLHELIRINTTNPTHVERPAAEWVATKLDEVGIASQIIESAPGRASTIARIEGTDRSRPALLIQGHLDVVPAESGEWSVDPFAGEIHDGFVWGRGAVDMKDMDAMVLTVLRHWAREGRKPPRDLVVAFLADEEMGSAQGAHFLIEHHPELFVDCTEAIGEVGGFSVSLNEQARLYLVQTAEKGIAWLRLVATGTPGHGSMLQPDNVVTRLASAVSRIGDHQFPVVVRPEMATLLKALEPIVGAELDPLKSEEWLPHLGGIARMIGACLRNTANPTRFDAGYLHNVVPSRAEAVIDARFLPGHEEELMADITRLAGDGIDVEVFVRGDAVETEFECSLVDAMCAALRAEDPGAIPVPYMLTGGTDAKAFSRLGIQCFGFSPLLLPANLDFSALFHGIDERVPIDALEFGVRVLDRFLTSC</sequence>
<keyword evidence="5" id="KW-0862">Zinc</keyword>
<dbReference type="Gene3D" id="1.10.150.900">
    <property type="match status" value="1"/>
</dbReference>
<gene>
    <name evidence="7" type="ORF">UFOPK3773_00789</name>
</gene>
<comment type="similarity">
    <text evidence="2">Belongs to the peptidase M20A family.</text>
</comment>
<dbReference type="GO" id="GO:0046872">
    <property type="term" value="F:metal ion binding"/>
    <property type="evidence" value="ECO:0007669"/>
    <property type="project" value="UniProtKB-KW"/>
</dbReference>
<reference evidence="7" key="1">
    <citation type="submission" date="2020-05" db="EMBL/GenBank/DDBJ databases">
        <authorList>
            <person name="Chiriac C."/>
            <person name="Salcher M."/>
            <person name="Ghai R."/>
            <person name="Kavagutti S V."/>
        </authorList>
    </citation>
    <scope>NUCLEOTIDE SEQUENCE</scope>
</reference>
<dbReference type="Gene3D" id="3.30.70.360">
    <property type="match status" value="1"/>
</dbReference>
<dbReference type="InterPro" id="IPR036264">
    <property type="entry name" value="Bact_exopeptidase_dim_dom"/>
</dbReference>
<dbReference type="SUPFAM" id="SSF55031">
    <property type="entry name" value="Bacterial exopeptidase dimerisation domain"/>
    <property type="match status" value="1"/>
</dbReference>
<evidence type="ECO:0000313" key="7">
    <source>
        <dbReference type="EMBL" id="CAB4939877.1"/>
    </source>
</evidence>
<keyword evidence="4" id="KW-0378">Hydrolase</keyword>
<dbReference type="FunFam" id="1.10.150.900:FF:000002">
    <property type="entry name" value="M20/M25/M40 family peptidase"/>
    <property type="match status" value="1"/>
</dbReference>
<dbReference type="NCBIfam" id="NF005913">
    <property type="entry name" value="PRK07906.1"/>
    <property type="match status" value="1"/>
</dbReference>
<organism evidence="7">
    <name type="scientific">freshwater metagenome</name>
    <dbReference type="NCBI Taxonomy" id="449393"/>
    <lineage>
        <taxon>unclassified sequences</taxon>
        <taxon>metagenomes</taxon>
        <taxon>ecological metagenomes</taxon>
    </lineage>
</organism>
<proteinExistence type="inferred from homology"/>
<accession>A0A6J7JAZ1</accession>
<dbReference type="InterPro" id="IPR011650">
    <property type="entry name" value="Peptidase_M20_dimer"/>
</dbReference>
<protein>
    <submittedName>
        <fullName evidence="7">Unannotated protein</fullName>
    </submittedName>
</protein>
<name>A0A6J7JAZ1_9ZZZZ</name>